<keyword evidence="1" id="KW-0805">Transcription regulation</keyword>
<dbReference type="CDD" id="cd00090">
    <property type="entry name" value="HTH_ARSR"/>
    <property type="match status" value="1"/>
</dbReference>
<dbReference type="Proteomes" id="UP001219862">
    <property type="component" value="Unassembled WGS sequence"/>
</dbReference>
<dbReference type="NCBIfam" id="NF033788">
    <property type="entry name" value="HTH_metalloreg"/>
    <property type="match status" value="1"/>
</dbReference>
<dbReference type="Gene3D" id="1.10.10.10">
    <property type="entry name" value="Winged helix-like DNA-binding domain superfamily/Winged helix DNA-binding domain"/>
    <property type="match status" value="1"/>
</dbReference>
<feature type="domain" description="HTH arsR-type" evidence="5">
    <location>
        <begin position="4"/>
        <end position="98"/>
    </location>
</feature>
<keyword evidence="3" id="KW-0804">Transcription</keyword>
<dbReference type="EMBL" id="JAQQXS010000007">
    <property type="protein sequence ID" value="MDC8785337.1"/>
    <property type="molecule type" value="Genomic_DNA"/>
</dbReference>
<organism evidence="6 7">
    <name type="scientific">Roseateles koreensis</name>
    <dbReference type="NCBI Taxonomy" id="2987526"/>
    <lineage>
        <taxon>Bacteria</taxon>
        <taxon>Pseudomonadati</taxon>
        <taxon>Pseudomonadota</taxon>
        <taxon>Betaproteobacteria</taxon>
        <taxon>Burkholderiales</taxon>
        <taxon>Sphaerotilaceae</taxon>
        <taxon>Roseateles</taxon>
    </lineage>
</organism>
<dbReference type="InterPro" id="IPR036388">
    <property type="entry name" value="WH-like_DNA-bd_sf"/>
</dbReference>
<dbReference type="SMART" id="SM00418">
    <property type="entry name" value="HTH_ARSR"/>
    <property type="match status" value="1"/>
</dbReference>
<keyword evidence="7" id="KW-1185">Reference proteome</keyword>
<accession>A0ABT5KR60</accession>
<evidence type="ECO:0000256" key="1">
    <source>
        <dbReference type="ARBA" id="ARBA00023015"/>
    </source>
</evidence>
<dbReference type="PANTHER" id="PTHR43132:SF9">
    <property type="entry name" value="ARSR FAMILY TRANSCRIPTIONAL REGULATORY PROTEIN"/>
    <property type="match status" value="1"/>
</dbReference>
<dbReference type="PROSITE" id="PS50987">
    <property type="entry name" value="HTH_ARSR_2"/>
    <property type="match status" value="1"/>
</dbReference>
<dbReference type="PRINTS" id="PR00778">
    <property type="entry name" value="HTHARSR"/>
</dbReference>
<reference evidence="6 7" key="1">
    <citation type="submission" date="2022-10" db="EMBL/GenBank/DDBJ databases">
        <title>paucibacter sp. hw8 Genome sequencing.</title>
        <authorList>
            <person name="Park S."/>
        </authorList>
    </citation>
    <scope>NUCLEOTIDE SEQUENCE [LARGE SCALE GENOMIC DNA]</scope>
    <source>
        <strain evidence="7">hw8</strain>
    </source>
</reference>
<comment type="caution">
    <text evidence="6">The sequence shown here is derived from an EMBL/GenBank/DDBJ whole genome shotgun (WGS) entry which is preliminary data.</text>
</comment>
<dbReference type="Pfam" id="PF01022">
    <property type="entry name" value="HTH_5"/>
    <property type="match status" value="1"/>
</dbReference>
<dbReference type="InterPro" id="IPR001845">
    <property type="entry name" value="HTH_ArsR_DNA-bd_dom"/>
</dbReference>
<dbReference type="PANTHER" id="PTHR43132">
    <property type="entry name" value="ARSENICAL RESISTANCE OPERON REPRESSOR ARSR-RELATED"/>
    <property type="match status" value="1"/>
</dbReference>
<evidence type="ECO:0000313" key="7">
    <source>
        <dbReference type="Proteomes" id="UP001219862"/>
    </source>
</evidence>
<dbReference type="SUPFAM" id="SSF46785">
    <property type="entry name" value="Winged helix' DNA-binding domain"/>
    <property type="match status" value="1"/>
</dbReference>
<evidence type="ECO:0000256" key="4">
    <source>
        <dbReference type="SAM" id="MobiDB-lite"/>
    </source>
</evidence>
<dbReference type="InterPro" id="IPR036390">
    <property type="entry name" value="WH_DNA-bd_sf"/>
</dbReference>
<sequence>MKDLPAAALVQIAGYFQALAEPTRLQILNLLRQEERRVGDLAELCGFSAANISRHLAVLQQHGLVERESRGTSAYFRIADASVYQLCDLVCGNIARQSDRMVLERAAFFPVQPELQSPSRPQAPRARKSLAKR</sequence>
<protein>
    <submittedName>
        <fullName evidence="6">Metalloregulator ArsR/SmtB family transcription factor</fullName>
    </submittedName>
</protein>
<gene>
    <name evidence="6" type="ORF">PRZ01_09060</name>
</gene>
<dbReference type="InterPro" id="IPR051011">
    <property type="entry name" value="Metal_resp_trans_reg"/>
</dbReference>
<feature type="region of interest" description="Disordered" evidence="4">
    <location>
        <begin position="114"/>
        <end position="133"/>
    </location>
</feature>
<evidence type="ECO:0000256" key="2">
    <source>
        <dbReference type="ARBA" id="ARBA00023125"/>
    </source>
</evidence>
<keyword evidence="2" id="KW-0238">DNA-binding</keyword>
<evidence type="ECO:0000256" key="3">
    <source>
        <dbReference type="ARBA" id="ARBA00023163"/>
    </source>
</evidence>
<dbReference type="InterPro" id="IPR011991">
    <property type="entry name" value="ArsR-like_HTH"/>
</dbReference>
<name>A0ABT5KR60_9BURK</name>
<proteinExistence type="predicted"/>
<dbReference type="RefSeq" id="WP_273596458.1">
    <property type="nucleotide sequence ID" value="NZ_JAQQXS010000007.1"/>
</dbReference>
<evidence type="ECO:0000313" key="6">
    <source>
        <dbReference type="EMBL" id="MDC8785337.1"/>
    </source>
</evidence>
<evidence type="ECO:0000259" key="5">
    <source>
        <dbReference type="PROSITE" id="PS50987"/>
    </source>
</evidence>